<feature type="compositionally biased region" description="Basic and acidic residues" evidence="1">
    <location>
        <begin position="206"/>
        <end position="225"/>
    </location>
</feature>
<dbReference type="AlphaFoldDB" id="A0AAE0P0B1"/>
<reference evidence="2" key="2">
    <citation type="submission" date="2023-06" db="EMBL/GenBank/DDBJ databases">
        <authorList>
            <consortium name="Lawrence Berkeley National Laboratory"/>
            <person name="Haridas S."/>
            <person name="Hensen N."/>
            <person name="Bonometti L."/>
            <person name="Westerberg I."/>
            <person name="Brannstrom I.O."/>
            <person name="Guillou S."/>
            <person name="Cros-Aarteil S."/>
            <person name="Calhoun S."/>
            <person name="Kuo A."/>
            <person name="Mondo S."/>
            <person name="Pangilinan J."/>
            <person name="Riley R."/>
            <person name="LaButti K."/>
            <person name="Andreopoulos B."/>
            <person name="Lipzen A."/>
            <person name="Chen C."/>
            <person name="Yanf M."/>
            <person name="Daum C."/>
            <person name="Ng V."/>
            <person name="Clum A."/>
            <person name="Steindorff A."/>
            <person name="Ohm R."/>
            <person name="Martin F."/>
            <person name="Silar P."/>
            <person name="Natvig D."/>
            <person name="Lalanne C."/>
            <person name="Gautier V."/>
            <person name="Ament-velasquez S.L."/>
            <person name="Kruys A."/>
            <person name="Hutchinson M.I."/>
            <person name="Powell A.J."/>
            <person name="Barry K."/>
            <person name="Miller A.N."/>
            <person name="Grigoriev I.V."/>
            <person name="Debuchy R."/>
            <person name="Gladieux P."/>
            <person name="Thoren M.H."/>
            <person name="Johannesson H."/>
        </authorList>
    </citation>
    <scope>NUCLEOTIDE SEQUENCE</scope>
    <source>
        <strain evidence="2">CBS 232.78</strain>
    </source>
</reference>
<organism evidence="2 3">
    <name type="scientific">Podospora didyma</name>
    <dbReference type="NCBI Taxonomy" id="330526"/>
    <lineage>
        <taxon>Eukaryota</taxon>
        <taxon>Fungi</taxon>
        <taxon>Dikarya</taxon>
        <taxon>Ascomycota</taxon>
        <taxon>Pezizomycotina</taxon>
        <taxon>Sordariomycetes</taxon>
        <taxon>Sordariomycetidae</taxon>
        <taxon>Sordariales</taxon>
        <taxon>Podosporaceae</taxon>
        <taxon>Podospora</taxon>
    </lineage>
</organism>
<feature type="compositionally biased region" description="Polar residues" evidence="1">
    <location>
        <begin position="124"/>
        <end position="135"/>
    </location>
</feature>
<gene>
    <name evidence="2" type="ORF">B0H63DRAFT_446989</name>
</gene>
<evidence type="ECO:0000313" key="2">
    <source>
        <dbReference type="EMBL" id="KAK3390905.1"/>
    </source>
</evidence>
<comment type="caution">
    <text evidence="2">The sequence shown here is derived from an EMBL/GenBank/DDBJ whole genome shotgun (WGS) entry which is preliminary data.</text>
</comment>
<feature type="region of interest" description="Disordered" evidence="1">
    <location>
        <begin position="201"/>
        <end position="248"/>
    </location>
</feature>
<feature type="region of interest" description="Disordered" evidence="1">
    <location>
        <begin position="123"/>
        <end position="145"/>
    </location>
</feature>
<dbReference type="Proteomes" id="UP001285441">
    <property type="component" value="Unassembled WGS sequence"/>
</dbReference>
<protein>
    <submittedName>
        <fullName evidence="2">Uncharacterized protein</fullName>
    </submittedName>
</protein>
<evidence type="ECO:0000256" key="1">
    <source>
        <dbReference type="SAM" id="MobiDB-lite"/>
    </source>
</evidence>
<keyword evidence="3" id="KW-1185">Reference proteome</keyword>
<reference evidence="2" key="1">
    <citation type="journal article" date="2023" name="Mol. Phylogenet. Evol.">
        <title>Genome-scale phylogeny and comparative genomics of the fungal order Sordariales.</title>
        <authorList>
            <person name="Hensen N."/>
            <person name="Bonometti L."/>
            <person name="Westerberg I."/>
            <person name="Brannstrom I.O."/>
            <person name="Guillou S."/>
            <person name="Cros-Aarteil S."/>
            <person name="Calhoun S."/>
            <person name="Haridas S."/>
            <person name="Kuo A."/>
            <person name="Mondo S."/>
            <person name="Pangilinan J."/>
            <person name="Riley R."/>
            <person name="LaButti K."/>
            <person name="Andreopoulos B."/>
            <person name="Lipzen A."/>
            <person name="Chen C."/>
            <person name="Yan M."/>
            <person name="Daum C."/>
            <person name="Ng V."/>
            <person name="Clum A."/>
            <person name="Steindorff A."/>
            <person name="Ohm R.A."/>
            <person name="Martin F."/>
            <person name="Silar P."/>
            <person name="Natvig D.O."/>
            <person name="Lalanne C."/>
            <person name="Gautier V."/>
            <person name="Ament-Velasquez S.L."/>
            <person name="Kruys A."/>
            <person name="Hutchinson M.I."/>
            <person name="Powell A.J."/>
            <person name="Barry K."/>
            <person name="Miller A.N."/>
            <person name="Grigoriev I.V."/>
            <person name="Debuchy R."/>
            <person name="Gladieux P."/>
            <person name="Hiltunen Thoren M."/>
            <person name="Johannesson H."/>
        </authorList>
    </citation>
    <scope>NUCLEOTIDE SEQUENCE</scope>
    <source>
        <strain evidence="2">CBS 232.78</strain>
    </source>
</reference>
<dbReference type="EMBL" id="JAULSW010000002">
    <property type="protein sequence ID" value="KAK3390905.1"/>
    <property type="molecule type" value="Genomic_DNA"/>
</dbReference>
<accession>A0AAE0P0B1</accession>
<sequence>MVQCVSCPSVTALRKTLVALAAGAGFPENREGAPKSATGVGSNLFAGEEECWLTHAYIWMQGERTVAKKPAEKVERLQERHTLPANATQNQPMPYVTALLHGHPPQGKTLRNGRHEAQYIRSATKASTNNTSRPSSLKLGAGAARGGKSYLGQPVTAVGLPAPRSSLHASAFVARAVTTHPLLNALASYDHRGKRRLNLPSLTRNQSDDSLRRDARSSSAEREDANGNAHQSPKAGMNKASQLARAPL</sequence>
<proteinExistence type="predicted"/>
<name>A0AAE0P0B1_9PEZI</name>
<evidence type="ECO:0000313" key="3">
    <source>
        <dbReference type="Proteomes" id="UP001285441"/>
    </source>
</evidence>